<evidence type="ECO:0000259" key="3">
    <source>
        <dbReference type="PROSITE" id="PS50011"/>
    </source>
</evidence>
<dbReference type="SUPFAM" id="SSF56112">
    <property type="entry name" value="Protein kinase-like (PK-like)"/>
    <property type="match status" value="1"/>
</dbReference>
<dbReference type="SUPFAM" id="SSF51126">
    <property type="entry name" value="Pectin lyase-like"/>
    <property type="match status" value="3"/>
</dbReference>
<proteinExistence type="predicted"/>
<keyword evidence="2" id="KW-0472">Membrane</keyword>
<feature type="domain" description="Protein kinase" evidence="3">
    <location>
        <begin position="1926"/>
        <end position="2234"/>
    </location>
</feature>
<dbReference type="InterPro" id="IPR011009">
    <property type="entry name" value="Kinase-like_dom_sf"/>
</dbReference>
<feature type="transmembrane region" description="Helical" evidence="2">
    <location>
        <begin position="1952"/>
        <end position="1974"/>
    </location>
</feature>
<reference evidence="4 5" key="1">
    <citation type="journal article" date="2022" name="bioRxiv">
        <title>Genomics of Preaxostyla Flagellates Illuminates Evolutionary Transitions and the Path Towards Mitochondrial Loss.</title>
        <authorList>
            <person name="Novak L.V.F."/>
            <person name="Treitli S.C."/>
            <person name="Pyrih J."/>
            <person name="Halakuc P."/>
            <person name="Pipaliya S.V."/>
            <person name="Vacek V."/>
            <person name="Brzon O."/>
            <person name="Soukal P."/>
            <person name="Eme L."/>
            <person name="Dacks J.B."/>
            <person name="Karnkowska A."/>
            <person name="Elias M."/>
            <person name="Hampl V."/>
        </authorList>
    </citation>
    <scope>NUCLEOTIDE SEQUENCE [LARGE SCALE GENOMIC DNA]</scope>
    <source>
        <strain evidence="4">NAU3</strain>
        <tissue evidence="4">Gut</tissue>
    </source>
</reference>
<evidence type="ECO:0000256" key="1">
    <source>
        <dbReference type="SAM" id="MobiDB-lite"/>
    </source>
</evidence>
<dbReference type="InterPro" id="IPR011050">
    <property type="entry name" value="Pectin_lyase_fold/virulence"/>
</dbReference>
<evidence type="ECO:0000256" key="2">
    <source>
        <dbReference type="SAM" id="Phobius"/>
    </source>
</evidence>
<dbReference type="InterPro" id="IPR000719">
    <property type="entry name" value="Prot_kinase_dom"/>
</dbReference>
<dbReference type="Pfam" id="PF07714">
    <property type="entry name" value="PK_Tyr_Ser-Thr"/>
    <property type="match status" value="1"/>
</dbReference>
<gene>
    <name evidence="4" type="ORF">BLNAU_7623</name>
</gene>
<dbReference type="Proteomes" id="UP001281761">
    <property type="component" value="Unassembled WGS sequence"/>
</dbReference>
<evidence type="ECO:0000313" key="5">
    <source>
        <dbReference type="Proteomes" id="UP001281761"/>
    </source>
</evidence>
<feature type="region of interest" description="Disordered" evidence="1">
    <location>
        <begin position="2015"/>
        <end position="2037"/>
    </location>
</feature>
<dbReference type="InterPro" id="IPR050167">
    <property type="entry name" value="Ser_Thr_protein_kinase"/>
</dbReference>
<dbReference type="Gene3D" id="1.10.510.10">
    <property type="entry name" value="Transferase(Phosphotransferase) domain 1"/>
    <property type="match status" value="1"/>
</dbReference>
<dbReference type="PROSITE" id="PS50011">
    <property type="entry name" value="PROTEIN_KINASE_DOM"/>
    <property type="match status" value="1"/>
</dbReference>
<protein>
    <recommendedName>
        <fullName evidence="3">Protein kinase domain-containing protein</fullName>
    </recommendedName>
</protein>
<keyword evidence="5" id="KW-1185">Reference proteome</keyword>
<dbReference type="PANTHER" id="PTHR23257">
    <property type="entry name" value="SERINE-THREONINE PROTEIN KINASE"/>
    <property type="match status" value="1"/>
</dbReference>
<evidence type="ECO:0000313" key="4">
    <source>
        <dbReference type="EMBL" id="KAK2957466.1"/>
    </source>
</evidence>
<dbReference type="EMBL" id="JARBJD010000046">
    <property type="protein sequence ID" value="KAK2957466.1"/>
    <property type="molecule type" value="Genomic_DNA"/>
</dbReference>
<keyword evidence="2" id="KW-0812">Transmembrane</keyword>
<name>A0ABQ9Y142_9EUKA</name>
<sequence length="2243" mass="245165">MSPHPEQSHLDKQSHSDQPHSGGSCIATLSSASIVVTECLLYSTEHLSPFVVLPSDIHSTQASSVSIVSSPIQTTSFYVPTYVTVLSSTESTTVSISQTTIDNQSLLSQTGLGLKPMCSQASQFELQCLTVRLSALSSTNTTSNPKSRRCLMPSLSQVLVDSSIKQSSNHVYGTVLHDINLANGLLCQNTTFSDSTISLSTAWPGPLEYSDASFKDGDTKFIYSHYDYRELHTGPMTQTDIQRNQPIIFRKCTFTDMYSQRDMEFSVAGALFLYPTASVLIDTCTFSRCRQPDGPDLSHAGAILIMNKEGTDVVSTITNSHFEDCSGHLGTCHIDDTTLQVFSSSFNRNQGYSGSCISINPYAKVVMLIVDSTFEGNEATQAGGALHFCGNVSFSSFESNRASFGGALFFLHSTALTHCSFANNLATSPDGGNDVCGIDDFTYQDSYFVGCVSESDSLKFAIQYDIPDPEKEAHLPSPSEIHVGTIFVQENGTGSSCTQDAPCGSLASALVFDSSTSNIEILSGTVSETINFDSSLIVTGLASKNSFVPFTTLCLCCSISTATNLVVKTMSMTPHSESHPIFTVSSGGSLTIHKVRFDDIKNHKSQLILISDGEVTITNCTFENITGNIKPLVSVSGTAQITCSTLFFFSLTNEDAALSIAGQVDINMTDLIFIDVTRTKGQGAATFDVDGGNVININNIGFRRCSSTGSTCAVVVHDQEALSQPTLSYFTFQKCSSTSHPACDMDMSGYSSDDVEYFASSFTSTSQSPLIRTSDHTVSIPYPINVKYARFCHLGDQFLSAPNIPYSDADVLPIKEVIQKNAHLNYLELEFIGPTDSPFYVQPVSACDYVRLYSQSSVTASLQQDPAHTGSLFTVDENKKLAFEFLNLVIDADNFKPFIDGRTSSTVEVHDCVVLPDATPVNRAFVHALGTFLLDRCCIMNIHTTQPNGIYVADGEFRHNGITSKWIFNDPSDVINCSSKGNGFVHVKSCEVTFNGALFMSCSSQNGGAVFLDSPTGIQHQQVRFVGCTATENGGGCYVKLTESIQLMPVAFENCSAQKGGGLYVHLSDNAEFSMQEHFNEGFHTIHRYYYTFDGCSSLQQGGAMFIDGSTPKPTCLSQFTENTVSFSNNKAGEDASSLFISKSVLDQLDDLERSQLESGIAEKFWSVDDFDPTLQGSTHVCLESSQRTDRFNIIPFIPINSSTHSPEELFYQQRCTSFDMVTQLFHLKHSTTGEYIPLQLSATQTISCSPTTTMQEQYFEIIQDPCYGPCDGFDTYYEAIQWNISDPDYYYDMYTNPQPFIQIHREGTLKLTTVYLSQMDYPHCIAELFDSTSHIIFNRVLFEPVYYTPHSFSFVTCRAGTVEIDASMFRSDGVRSDPIDEAIFDTPLIVLAPPPAQSNSDSTTRKLAITRTHFDSLSFDSCPIISVDHPSCIEFVDNVFDRIKNEQDSTLPIQHIHVTGSNLWEVIDPSKWSGLPQDFHEDTDPLYWTSDPSSPQTYLRSQTLLVYLIKYTNVHIYTHRDGIDASFCGKEELPCRSLEEAVTHLISGPDSMIIVSDGSLLASEAVFSLPKSQINSEGETSTLHVSSNAHIVHKLGSHSSKLTVSSIRFNLPPTLLSSALVSVNGGSFHLDSCAFSAVSIAFSLVQVQSGSLNVLHVTLSSQTFTKPPFVLSSFTYAGFNGLKTSNLATPSLITAVGTGSSSNVEFDDCVVAGIKSSTPLETGAEPTCAWETGWINLKNCNTSLETSRFSEIEQGAFFIDGGIIDIETTNFHENGVQHKSFPSVRQNLMCVGAGQVNFKTLEGGDGSSSSSLWSSGSTCSFTTPTNVASFALPDLNNKSTSCEYNRKNKVLSFNLVGSSFVPCDLTLEVFIGNSKSNSDSVVTIPLSLTNTLSWEETHVSFTLNSKDITLSAKEEWTGRLTNTDRQYTDTFLVKPNASVIAQQGMKDTMKWLIPLIISLCVLAVVAIALIVLLRRRQKSKKKDDVEMPTIPEVEEDKVEVVEHDMSVSTSNIVPQASSNVPADPSQGQTQQHPESSGSCIDVVRCGPAVETVAVNVADTLYQRLHSGKPKAIDRISVRARIAQAMAAIGKVRPNAEILPKLNPHWIIFDSKDQPCLLLNESQLSQVEQNEQNKNANYEGLRWEAPEVAASREIKQVFNPSKASVFSLGLILWEIETGLVPFAELDAQNAQRQLSTGQSLKMAGVEENLQELIQQCLQVNPDDRPTLAEVSTFFISPHTKTSE</sequence>
<feature type="region of interest" description="Disordered" evidence="1">
    <location>
        <begin position="1"/>
        <end position="22"/>
    </location>
</feature>
<comment type="caution">
    <text evidence="4">The sequence shown here is derived from an EMBL/GenBank/DDBJ whole genome shotgun (WGS) entry which is preliminary data.</text>
</comment>
<dbReference type="InterPro" id="IPR001245">
    <property type="entry name" value="Ser-Thr/Tyr_kinase_cat_dom"/>
</dbReference>
<organism evidence="4 5">
    <name type="scientific">Blattamonas nauphoetae</name>
    <dbReference type="NCBI Taxonomy" id="2049346"/>
    <lineage>
        <taxon>Eukaryota</taxon>
        <taxon>Metamonada</taxon>
        <taxon>Preaxostyla</taxon>
        <taxon>Oxymonadida</taxon>
        <taxon>Blattamonas</taxon>
    </lineage>
</organism>
<accession>A0ABQ9Y142</accession>
<keyword evidence="2" id="KW-1133">Transmembrane helix</keyword>
<feature type="compositionally biased region" description="Basic and acidic residues" evidence="1">
    <location>
        <begin position="1"/>
        <end position="18"/>
    </location>
</feature>